<evidence type="ECO:0000313" key="3">
    <source>
        <dbReference type="Proteomes" id="UP001553161"/>
    </source>
</evidence>
<protein>
    <submittedName>
        <fullName evidence="2">Uncharacterized protein</fullName>
    </submittedName>
</protein>
<comment type="caution">
    <text evidence="2">The sequence shown here is derived from an EMBL/GenBank/DDBJ whole genome shotgun (WGS) entry which is preliminary data.</text>
</comment>
<feature type="compositionally biased region" description="Basic residues" evidence="1">
    <location>
        <begin position="1"/>
        <end position="23"/>
    </location>
</feature>
<proteinExistence type="predicted"/>
<dbReference type="RefSeq" id="WP_366194625.1">
    <property type="nucleotide sequence ID" value="NZ_JBFBVU010000035.1"/>
</dbReference>
<keyword evidence="3" id="KW-1185">Reference proteome</keyword>
<dbReference type="EMBL" id="JBFBVU010000035">
    <property type="protein sequence ID" value="MEV8468664.1"/>
    <property type="molecule type" value="Genomic_DNA"/>
</dbReference>
<dbReference type="Proteomes" id="UP001553161">
    <property type="component" value="Unassembled WGS sequence"/>
</dbReference>
<evidence type="ECO:0000313" key="2">
    <source>
        <dbReference type="EMBL" id="MEV8468664.1"/>
    </source>
</evidence>
<evidence type="ECO:0000256" key="1">
    <source>
        <dbReference type="SAM" id="MobiDB-lite"/>
    </source>
</evidence>
<sequence length="47" mass="5262">MIRLSPHIRRRGNTTLRDRRRPHASASAIAPVSRHDLMSAIGSATDR</sequence>
<accession>A0ABV3LAR9</accession>
<name>A0ABV3LAR9_9RHOB</name>
<reference evidence="2 3" key="1">
    <citation type="submission" date="2024-07" db="EMBL/GenBank/DDBJ databases">
        <authorList>
            <person name="Kang M."/>
        </authorList>
    </citation>
    <scope>NUCLEOTIDE SEQUENCE [LARGE SCALE GENOMIC DNA]</scope>
    <source>
        <strain evidence="2 3">DFM31</strain>
    </source>
</reference>
<feature type="region of interest" description="Disordered" evidence="1">
    <location>
        <begin position="1"/>
        <end position="30"/>
    </location>
</feature>
<organism evidence="2 3">
    <name type="scientific">Meridianimarinicoccus marinus</name>
    <dbReference type="NCBI Taxonomy" id="3231483"/>
    <lineage>
        <taxon>Bacteria</taxon>
        <taxon>Pseudomonadati</taxon>
        <taxon>Pseudomonadota</taxon>
        <taxon>Alphaproteobacteria</taxon>
        <taxon>Rhodobacterales</taxon>
        <taxon>Paracoccaceae</taxon>
        <taxon>Meridianimarinicoccus</taxon>
    </lineage>
</organism>
<gene>
    <name evidence="2" type="ORF">AB0T83_18010</name>
</gene>